<dbReference type="EMBL" id="WWCL01000002">
    <property type="protein sequence ID" value="MYN45308.1"/>
    <property type="molecule type" value="Genomic_DNA"/>
</dbReference>
<dbReference type="RefSeq" id="WP_161034955.1">
    <property type="nucleotide sequence ID" value="NZ_WWCL01000002.1"/>
</dbReference>
<dbReference type="Proteomes" id="UP000444316">
    <property type="component" value="Unassembled WGS sequence"/>
</dbReference>
<dbReference type="Gene3D" id="2.30.110.10">
    <property type="entry name" value="Electron Transport, Fmn-binding Protein, Chain A"/>
    <property type="match status" value="1"/>
</dbReference>
<dbReference type="PANTHER" id="PTHR42815">
    <property type="entry name" value="FAD-BINDING, PUTATIVE (AFU_ORTHOLOGUE AFUA_6G07600)-RELATED"/>
    <property type="match status" value="1"/>
</dbReference>
<dbReference type="PANTHER" id="PTHR42815:SF2">
    <property type="entry name" value="FAD-BINDING, PUTATIVE (AFU_ORTHOLOGUE AFUA_6G07600)-RELATED"/>
    <property type="match status" value="1"/>
</dbReference>
<keyword evidence="2" id="KW-1185">Reference proteome</keyword>
<dbReference type="InterPro" id="IPR012349">
    <property type="entry name" value="Split_barrel_FMN-bd"/>
</dbReference>
<name>A0A845I3E8_9BURK</name>
<dbReference type="AlphaFoldDB" id="A0A845I3E8"/>
<protein>
    <submittedName>
        <fullName evidence="1">Pyridoxamine 5'-phosphate oxidase</fullName>
    </submittedName>
</protein>
<accession>A0A845I3E8</accession>
<sequence length="312" mass="33813">MTTFHAGELAMQERVGMRERIAGAAEFIRPFMPQQHRDFFAGLPFFYLAALDAGGQPWATLLAAQAGFISTPDEATLQIDGGLLAGDPLEGLLQVGAHVGGLGLEPTTRRRNRLNGEIVQRDQASLQIAVSQSFGNCPKYIQSRQHYPAQRGAAAAQVLRATALSAADRSLIAAADTYFIASAHMADDAGQGRGVDMSHRGGRPGFVLVEDERTLLAPEFVGNFFFNTLGNLAKDARAGLLFIDFASGDLLHLAVEAEIIWEGPQLQAFVGAERLLRFHVREVVRNVGALPLRWSAPEQARQLERTGSWPVA</sequence>
<evidence type="ECO:0000313" key="1">
    <source>
        <dbReference type="EMBL" id="MYN45308.1"/>
    </source>
</evidence>
<proteinExistence type="predicted"/>
<comment type="caution">
    <text evidence="1">The sequence shown here is derived from an EMBL/GenBank/DDBJ whole genome shotgun (WGS) entry which is preliminary data.</text>
</comment>
<reference evidence="1" key="1">
    <citation type="submission" date="2019-12" db="EMBL/GenBank/DDBJ databases">
        <title>Novel species isolated from a subtropical stream in China.</title>
        <authorList>
            <person name="Lu H."/>
        </authorList>
    </citation>
    <scope>NUCLEOTIDE SEQUENCE [LARGE SCALE GENOMIC DNA]</scope>
    <source>
        <strain evidence="1">FT93W</strain>
    </source>
</reference>
<evidence type="ECO:0000313" key="2">
    <source>
        <dbReference type="Proteomes" id="UP000444316"/>
    </source>
</evidence>
<gene>
    <name evidence="1" type="ORF">GTP23_09555</name>
</gene>
<organism evidence="1 2">
    <name type="scientific">Duganella fentianensis</name>
    <dbReference type="NCBI Taxonomy" id="2692177"/>
    <lineage>
        <taxon>Bacteria</taxon>
        <taxon>Pseudomonadati</taxon>
        <taxon>Pseudomonadota</taxon>
        <taxon>Betaproteobacteria</taxon>
        <taxon>Burkholderiales</taxon>
        <taxon>Oxalobacteraceae</taxon>
        <taxon>Telluria group</taxon>
        <taxon>Duganella</taxon>
    </lineage>
</organism>